<organism evidence="1 2">
    <name type="scientific">Eretmocerus hayati</name>
    <dbReference type="NCBI Taxonomy" id="131215"/>
    <lineage>
        <taxon>Eukaryota</taxon>
        <taxon>Metazoa</taxon>
        <taxon>Ecdysozoa</taxon>
        <taxon>Arthropoda</taxon>
        <taxon>Hexapoda</taxon>
        <taxon>Insecta</taxon>
        <taxon>Pterygota</taxon>
        <taxon>Neoptera</taxon>
        <taxon>Endopterygota</taxon>
        <taxon>Hymenoptera</taxon>
        <taxon>Apocrita</taxon>
        <taxon>Proctotrupomorpha</taxon>
        <taxon>Chalcidoidea</taxon>
        <taxon>Aphelinidae</taxon>
        <taxon>Aphelininae</taxon>
        <taxon>Eretmocerus</taxon>
    </lineage>
</organism>
<accession>A0ACC2P3I0</accession>
<name>A0ACC2P3I0_9HYME</name>
<reference evidence="1" key="1">
    <citation type="submission" date="2023-04" db="EMBL/GenBank/DDBJ databases">
        <title>A chromosome-level genome assembly of the parasitoid wasp Eretmocerus hayati.</title>
        <authorList>
            <person name="Zhong Y."/>
            <person name="Liu S."/>
            <person name="Liu Y."/>
        </authorList>
    </citation>
    <scope>NUCLEOTIDE SEQUENCE</scope>
    <source>
        <strain evidence="1">ZJU_SS_LIU_2023</strain>
    </source>
</reference>
<dbReference type="EMBL" id="CM056742">
    <property type="protein sequence ID" value="KAJ8677626.1"/>
    <property type="molecule type" value="Genomic_DNA"/>
</dbReference>
<gene>
    <name evidence="1" type="ORF">QAD02_013413</name>
</gene>
<evidence type="ECO:0000313" key="1">
    <source>
        <dbReference type="EMBL" id="KAJ8677626.1"/>
    </source>
</evidence>
<proteinExistence type="predicted"/>
<protein>
    <submittedName>
        <fullName evidence="1">Uncharacterized protein</fullName>
    </submittedName>
</protein>
<sequence length="119" mass="13401">MQLHRIRIDVQAHALQEPLEGPIQFIQHPPQQQQQQGTELQGCASEQVSVNTQSVPQQVSVNTQSIPQQEQLIHQQSAVQAQIMDRAESSQGQQCPDQEGEFLDWSDIANILPNVEPMR</sequence>
<evidence type="ECO:0000313" key="2">
    <source>
        <dbReference type="Proteomes" id="UP001239111"/>
    </source>
</evidence>
<keyword evidence="2" id="KW-1185">Reference proteome</keyword>
<comment type="caution">
    <text evidence="1">The sequence shown here is derived from an EMBL/GenBank/DDBJ whole genome shotgun (WGS) entry which is preliminary data.</text>
</comment>
<dbReference type="Proteomes" id="UP001239111">
    <property type="component" value="Chromosome 2"/>
</dbReference>